<reference evidence="1 2" key="2">
    <citation type="journal article" date="2022" name="Mol. Ecol. Resour.">
        <title>The genomes of chicory, endive, great burdock and yacon provide insights into Asteraceae paleo-polyploidization history and plant inulin production.</title>
        <authorList>
            <person name="Fan W."/>
            <person name="Wang S."/>
            <person name="Wang H."/>
            <person name="Wang A."/>
            <person name="Jiang F."/>
            <person name="Liu H."/>
            <person name="Zhao H."/>
            <person name="Xu D."/>
            <person name="Zhang Y."/>
        </authorList>
    </citation>
    <scope>NUCLEOTIDE SEQUENCE [LARGE SCALE GENOMIC DNA]</scope>
    <source>
        <strain evidence="2">cv. Niubang</strain>
    </source>
</reference>
<gene>
    <name evidence="1" type="ORF">L6452_16977</name>
</gene>
<organism evidence="1 2">
    <name type="scientific">Arctium lappa</name>
    <name type="common">Greater burdock</name>
    <name type="synonym">Lappa major</name>
    <dbReference type="NCBI Taxonomy" id="4217"/>
    <lineage>
        <taxon>Eukaryota</taxon>
        <taxon>Viridiplantae</taxon>
        <taxon>Streptophyta</taxon>
        <taxon>Embryophyta</taxon>
        <taxon>Tracheophyta</taxon>
        <taxon>Spermatophyta</taxon>
        <taxon>Magnoliopsida</taxon>
        <taxon>eudicotyledons</taxon>
        <taxon>Gunneridae</taxon>
        <taxon>Pentapetalae</taxon>
        <taxon>asterids</taxon>
        <taxon>campanulids</taxon>
        <taxon>Asterales</taxon>
        <taxon>Asteraceae</taxon>
        <taxon>Carduoideae</taxon>
        <taxon>Cardueae</taxon>
        <taxon>Arctiinae</taxon>
        <taxon>Arctium</taxon>
    </lineage>
</organism>
<reference evidence="2" key="1">
    <citation type="journal article" date="2022" name="Mol. Ecol. Resour.">
        <title>The genomes of chicory, endive, great burdock and yacon provide insights into Asteraceae palaeo-polyploidization history and plant inulin production.</title>
        <authorList>
            <person name="Fan W."/>
            <person name="Wang S."/>
            <person name="Wang H."/>
            <person name="Wang A."/>
            <person name="Jiang F."/>
            <person name="Liu H."/>
            <person name="Zhao H."/>
            <person name="Xu D."/>
            <person name="Zhang Y."/>
        </authorList>
    </citation>
    <scope>NUCLEOTIDE SEQUENCE [LARGE SCALE GENOMIC DNA]</scope>
    <source>
        <strain evidence="2">cv. Niubang</strain>
    </source>
</reference>
<accession>A0ACB9C2C7</accession>
<evidence type="ECO:0000313" key="1">
    <source>
        <dbReference type="EMBL" id="KAI3728343.1"/>
    </source>
</evidence>
<protein>
    <submittedName>
        <fullName evidence="1">Uncharacterized protein</fullName>
    </submittedName>
</protein>
<comment type="caution">
    <text evidence="1">The sequence shown here is derived from an EMBL/GenBank/DDBJ whole genome shotgun (WGS) entry which is preliminary data.</text>
</comment>
<sequence length="219" mass="24627">MLLNPRSSWKLMYSDDSMIRQEMQLLIYLELQATPINIATNKHQNHRDKFEGTSHFKKMVLTAQQRFPGAAAYVFCPGAAQLQQNILIYQSYHQNLQDGSYSNAWGRKTQTTPYPNHPQVPISPAQHHQSAAWSTLANCDDNGDSHHPGGGVVTTGLPNTETYGSSCNGNSSSHGNPLSHGNLYIHEHNHYGNGLEYHHIPSRMNYGYKKPFLEGKEPR</sequence>
<keyword evidence="2" id="KW-1185">Reference proteome</keyword>
<dbReference type="EMBL" id="CM042051">
    <property type="protein sequence ID" value="KAI3728343.1"/>
    <property type="molecule type" value="Genomic_DNA"/>
</dbReference>
<evidence type="ECO:0000313" key="2">
    <source>
        <dbReference type="Proteomes" id="UP001055879"/>
    </source>
</evidence>
<proteinExistence type="predicted"/>
<name>A0ACB9C2C7_ARCLA</name>
<dbReference type="Proteomes" id="UP001055879">
    <property type="component" value="Linkage Group LG05"/>
</dbReference>